<name>A0A2T0VH53_9MICO</name>
<feature type="chain" id="PRO_5015690356" evidence="2">
    <location>
        <begin position="25"/>
        <end position="197"/>
    </location>
</feature>
<evidence type="ECO:0000256" key="2">
    <source>
        <dbReference type="SAM" id="SignalP"/>
    </source>
</evidence>
<dbReference type="RefSeq" id="WP_106210409.1">
    <property type="nucleotide sequence ID" value="NZ_PVTL01000002.1"/>
</dbReference>
<dbReference type="OrthoDB" id="5119618at2"/>
<evidence type="ECO:0000313" key="3">
    <source>
        <dbReference type="EMBL" id="PRY69544.1"/>
    </source>
</evidence>
<evidence type="ECO:0000313" key="4">
    <source>
        <dbReference type="Proteomes" id="UP000237983"/>
    </source>
</evidence>
<keyword evidence="2" id="KW-0732">Signal</keyword>
<reference evidence="3 4" key="1">
    <citation type="submission" date="2018-03" db="EMBL/GenBank/DDBJ databases">
        <title>Genomic Encyclopedia of Type Strains, Phase III (KMG-III): the genomes of soil and plant-associated and newly described type strains.</title>
        <authorList>
            <person name="Whitman W."/>
        </authorList>
    </citation>
    <scope>NUCLEOTIDE SEQUENCE [LARGE SCALE GENOMIC DNA]</scope>
    <source>
        <strain evidence="3 4">CGMCC 1.12484</strain>
    </source>
</reference>
<proteinExistence type="predicted"/>
<accession>A0A2T0VH53</accession>
<dbReference type="EMBL" id="PVTL01000002">
    <property type="protein sequence ID" value="PRY69544.1"/>
    <property type="molecule type" value="Genomic_DNA"/>
</dbReference>
<sequence>MSHRHLAVSTSLVLLLALSGCASAAPGDAPAEATTSAAPTEAPATATPSSVPSAAPSIDPADYTCETILPAATLAVFAEQEADGFVLQADFVERSRNFGSDLVYFVDFGGILCQWGYPSGAEPVNYGFSALTADQKAERMARLTEGGFVAEETDRGTRLVNADPASFPDTYLFTDGYWFYGSDSDVLEILVTNVPVS</sequence>
<organism evidence="3 4">
    <name type="scientific">Glaciihabitans tibetensis</name>
    <dbReference type="NCBI Taxonomy" id="1266600"/>
    <lineage>
        <taxon>Bacteria</taxon>
        <taxon>Bacillati</taxon>
        <taxon>Actinomycetota</taxon>
        <taxon>Actinomycetes</taxon>
        <taxon>Micrococcales</taxon>
        <taxon>Microbacteriaceae</taxon>
        <taxon>Glaciihabitans</taxon>
    </lineage>
</organism>
<comment type="caution">
    <text evidence="3">The sequence shown here is derived from an EMBL/GenBank/DDBJ whole genome shotgun (WGS) entry which is preliminary data.</text>
</comment>
<feature type="region of interest" description="Disordered" evidence="1">
    <location>
        <begin position="29"/>
        <end position="55"/>
    </location>
</feature>
<dbReference type="Proteomes" id="UP000237983">
    <property type="component" value="Unassembled WGS sequence"/>
</dbReference>
<dbReference type="PROSITE" id="PS51257">
    <property type="entry name" value="PROKAR_LIPOPROTEIN"/>
    <property type="match status" value="1"/>
</dbReference>
<evidence type="ECO:0000256" key="1">
    <source>
        <dbReference type="SAM" id="MobiDB-lite"/>
    </source>
</evidence>
<keyword evidence="4" id="KW-1185">Reference proteome</keyword>
<dbReference type="AlphaFoldDB" id="A0A2T0VH53"/>
<feature type="signal peptide" evidence="2">
    <location>
        <begin position="1"/>
        <end position="24"/>
    </location>
</feature>
<gene>
    <name evidence="3" type="ORF">B0I08_102220</name>
</gene>
<protein>
    <submittedName>
        <fullName evidence="3">Uncharacterized protein</fullName>
    </submittedName>
</protein>